<keyword evidence="5" id="KW-0963">Cytoplasm</keyword>
<proteinExistence type="inferred from homology"/>
<keyword evidence="12" id="KW-1185">Reference proteome</keyword>
<comment type="subcellular location">
    <subcellularLocation>
        <location evidence="2">Cytoplasm</location>
    </subcellularLocation>
</comment>
<comment type="similarity">
    <text evidence="3">Belongs to the protein phosphatase inhibitor 1 family.</text>
</comment>
<keyword evidence="7" id="KW-0650">Protein phosphatase inhibitor</keyword>
<evidence type="ECO:0000256" key="10">
    <source>
        <dbReference type="SAM" id="MobiDB-lite"/>
    </source>
</evidence>
<gene>
    <name evidence="11" type="primary">ppp1r1b</name>
</gene>
<dbReference type="PANTHER" id="PTHR15417">
    <property type="entry name" value="PROTEIN PHOSPHATASE INHIBITOR AND DOPAMINE- AND CAMP-REGULATED NEURONAL PHOSPHOPROTEIN"/>
    <property type="match status" value="1"/>
</dbReference>
<evidence type="ECO:0000256" key="6">
    <source>
        <dbReference type="ARBA" id="ARBA00022553"/>
    </source>
</evidence>
<evidence type="ECO:0000256" key="3">
    <source>
        <dbReference type="ARBA" id="ARBA00007775"/>
    </source>
</evidence>
<reference evidence="11" key="2">
    <citation type="submission" date="2025-08" db="UniProtKB">
        <authorList>
            <consortium name="Ensembl"/>
        </authorList>
    </citation>
    <scope>IDENTIFICATION</scope>
</reference>
<reference evidence="11" key="3">
    <citation type="submission" date="2025-09" db="UniProtKB">
        <authorList>
            <consortium name="Ensembl"/>
        </authorList>
    </citation>
    <scope>IDENTIFICATION</scope>
</reference>
<evidence type="ECO:0000256" key="9">
    <source>
        <dbReference type="ARBA" id="ARBA00030254"/>
    </source>
</evidence>
<dbReference type="PANTHER" id="PTHR15417:SF2">
    <property type="entry name" value="PROTEIN PHOSPHATASE 1 REGULATORY SUBUNIT 1B"/>
    <property type="match status" value="1"/>
</dbReference>
<dbReference type="AlphaFoldDB" id="A0A665TB69"/>
<feature type="compositionally biased region" description="Acidic residues" evidence="10">
    <location>
        <begin position="157"/>
        <end position="168"/>
    </location>
</feature>
<dbReference type="InterPro" id="IPR008466">
    <property type="entry name" value="PPP1R1A/B/C"/>
</dbReference>
<evidence type="ECO:0000256" key="7">
    <source>
        <dbReference type="ARBA" id="ARBA00023272"/>
    </source>
</evidence>
<name>A0A665TB69_ECHNA</name>
<evidence type="ECO:0000256" key="4">
    <source>
        <dbReference type="ARBA" id="ARBA00020090"/>
    </source>
</evidence>
<dbReference type="GO" id="GO:0035556">
    <property type="term" value="P:intracellular signal transduction"/>
    <property type="evidence" value="ECO:0007669"/>
    <property type="project" value="TreeGrafter"/>
</dbReference>
<dbReference type="Ensembl" id="ENSENLT00000003359.1">
    <property type="protein sequence ID" value="ENSENLP00000003177.1"/>
    <property type="gene ID" value="ENSENLG00000001540.1"/>
</dbReference>
<dbReference type="InParanoid" id="A0A665TB69"/>
<evidence type="ECO:0000313" key="12">
    <source>
        <dbReference type="Proteomes" id="UP000472264"/>
    </source>
</evidence>
<dbReference type="Proteomes" id="UP000472264">
    <property type="component" value="Chromosome 8"/>
</dbReference>
<protein>
    <recommendedName>
        <fullName evidence="4">Protein phosphatase 1 regulatory subunit 1B</fullName>
    </recommendedName>
    <alternativeName>
        <fullName evidence="8">DARPP-32</fullName>
    </alternativeName>
    <alternativeName>
        <fullName evidence="9">Dopamine- and cAMP-regulated neuronal phosphoprotein</fullName>
    </alternativeName>
</protein>
<dbReference type="GO" id="GO:0005737">
    <property type="term" value="C:cytoplasm"/>
    <property type="evidence" value="ECO:0007669"/>
    <property type="project" value="UniProtKB-SubCell"/>
</dbReference>
<evidence type="ECO:0000256" key="8">
    <source>
        <dbReference type="ARBA" id="ARBA00029874"/>
    </source>
</evidence>
<evidence type="ECO:0000313" key="11">
    <source>
        <dbReference type="Ensembl" id="ENSENLP00000003177.1"/>
    </source>
</evidence>
<evidence type="ECO:0000256" key="5">
    <source>
        <dbReference type="ARBA" id="ARBA00022490"/>
    </source>
</evidence>
<keyword evidence="6" id="KW-0597">Phosphoprotein</keyword>
<sequence>MEPSMSTEVDGESKERKKIQFAVPASAPTNLDPRQVEMIRRRRPTPATLFRVADQSSPDDDQSSHQWVVGENGVLKPKRVNPNVYQPPSLKAVQKMAEAHMQNLGVYAPLEDPCEGDEDEEGEDPSPTKAADQTATTQQSDKFSSVRETAKQIQAAQEEEEEEEDDDREGDKSKPTAKENSQGNN</sequence>
<dbReference type="GO" id="GO:0004864">
    <property type="term" value="F:protein phosphatase inhibitor activity"/>
    <property type="evidence" value="ECO:0007669"/>
    <property type="project" value="UniProtKB-KW"/>
</dbReference>
<organism evidence="11 12">
    <name type="scientific">Echeneis naucrates</name>
    <name type="common">Live sharksucker</name>
    <dbReference type="NCBI Taxonomy" id="173247"/>
    <lineage>
        <taxon>Eukaryota</taxon>
        <taxon>Metazoa</taxon>
        <taxon>Chordata</taxon>
        <taxon>Craniata</taxon>
        <taxon>Vertebrata</taxon>
        <taxon>Euteleostomi</taxon>
        <taxon>Actinopterygii</taxon>
        <taxon>Neopterygii</taxon>
        <taxon>Teleostei</taxon>
        <taxon>Neoteleostei</taxon>
        <taxon>Acanthomorphata</taxon>
        <taxon>Carangaria</taxon>
        <taxon>Carangiformes</taxon>
        <taxon>Echeneidae</taxon>
        <taxon>Echeneis</taxon>
    </lineage>
</organism>
<dbReference type="OMA" id="EDPCEGD"/>
<feature type="region of interest" description="Disordered" evidence="10">
    <location>
        <begin position="40"/>
        <end position="86"/>
    </location>
</feature>
<evidence type="ECO:0000256" key="1">
    <source>
        <dbReference type="ARBA" id="ARBA00002900"/>
    </source>
</evidence>
<evidence type="ECO:0000256" key="2">
    <source>
        <dbReference type="ARBA" id="ARBA00004496"/>
    </source>
</evidence>
<reference evidence="11" key="1">
    <citation type="submission" date="2021-04" db="EMBL/GenBank/DDBJ databases">
        <authorList>
            <consortium name="Wellcome Sanger Institute Data Sharing"/>
        </authorList>
    </citation>
    <scope>NUCLEOTIDE SEQUENCE [LARGE SCALE GENOMIC DNA]</scope>
</reference>
<comment type="function">
    <text evidence="1">Inhibitor of protein-phosphatase 1.</text>
</comment>
<feature type="compositionally biased region" description="Acidic residues" evidence="10">
    <location>
        <begin position="112"/>
        <end position="124"/>
    </location>
</feature>
<accession>A0A665TB69</accession>
<feature type="region of interest" description="Disordered" evidence="10">
    <location>
        <begin position="103"/>
        <end position="185"/>
    </location>
</feature>
<dbReference type="Pfam" id="PF05395">
    <property type="entry name" value="DARPP-32"/>
    <property type="match status" value="1"/>
</dbReference>
<feature type="compositionally biased region" description="Low complexity" evidence="10">
    <location>
        <begin position="130"/>
        <end position="139"/>
    </location>
</feature>
<dbReference type="FunCoup" id="A0A665TB69">
    <property type="interactions" value="2"/>
</dbReference>